<comment type="caution">
    <text evidence="2">The sequence shown here is derived from an EMBL/GenBank/DDBJ whole genome shotgun (WGS) entry which is preliminary data.</text>
</comment>
<evidence type="ECO:0000313" key="3">
    <source>
        <dbReference type="Proteomes" id="UP000034489"/>
    </source>
</evidence>
<gene>
    <name evidence="2" type="ORF">UT92_C0001G0023</name>
</gene>
<accession>A0A0G0U889</accession>
<dbReference type="AlphaFoldDB" id="A0A0G0U889"/>
<organism evidence="2 3">
    <name type="scientific">Candidatus Curtissbacteria bacterium GW2011_GWA1_40_24</name>
    <dbReference type="NCBI Taxonomy" id="1618406"/>
    <lineage>
        <taxon>Bacteria</taxon>
        <taxon>Candidatus Curtissiibacteriota</taxon>
    </lineage>
</organism>
<protein>
    <recommendedName>
        <fullName evidence="4">DUF4136 domain-containing protein</fullName>
    </recommendedName>
</protein>
<evidence type="ECO:0000313" key="2">
    <source>
        <dbReference type="EMBL" id="KKR55680.1"/>
    </source>
</evidence>
<feature type="signal peptide" evidence="1">
    <location>
        <begin position="1"/>
        <end position="21"/>
    </location>
</feature>
<feature type="chain" id="PRO_5002534598" description="DUF4136 domain-containing protein" evidence="1">
    <location>
        <begin position="22"/>
        <end position="177"/>
    </location>
</feature>
<proteinExistence type="predicted"/>
<reference evidence="2 3" key="1">
    <citation type="journal article" date="2015" name="Nature">
        <title>rRNA introns, odd ribosomes, and small enigmatic genomes across a large radiation of phyla.</title>
        <authorList>
            <person name="Brown C.T."/>
            <person name="Hug L.A."/>
            <person name="Thomas B.C."/>
            <person name="Sharon I."/>
            <person name="Castelle C.J."/>
            <person name="Singh A."/>
            <person name="Wilkins M.J."/>
            <person name="Williams K.H."/>
            <person name="Banfield J.F."/>
        </authorList>
    </citation>
    <scope>NUCLEOTIDE SEQUENCE [LARGE SCALE GENOMIC DNA]</scope>
</reference>
<dbReference type="EMBL" id="LBYQ01000001">
    <property type="protein sequence ID" value="KKR55680.1"/>
    <property type="molecule type" value="Genomic_DNA"/>
</dbReference>
<evidence type="ECO:0000256" key="1">
    <source>
        <dbReference type="SAM" id="SignalP"/>
    </source>
</evidence>
<dbReference type="PROSITE" id="PS51257">
    <property type="entry name" value="PROKAR_LIPOPROTEIN"/>
    <property type="match status" value="1"/>
</dbReference>
<sequence>MKIKMLVLTLLILAMGMGCSAKPVLHVSKAEMPRINKIFVAEGETYKRFESPRESGSKEEIIFIDKIPNGELEKVFRETLKEELGKVGLRVESIGGDDVLAIKFRIAETPATIISNGFVGIHWMIYYQDILLIEESGAVLTSIIAPGVKVLRWKNGVPSSFAKQIAGALLAPVSSSP</sequence>
<name>A0A0G0U889_9BACT</name>
<dbReference type="Proteomes" id="UP000034489">
    <property type="component" value="Unassembled WGS sequence"/>
</dbReference>
<evidence type="ECO:0008006" key="4">
    <source>
        <dbReference type="Google" id="ProtNLM"/>
    </source>
</evidence>
<keyword evidence="1" id="KW-0732">Signal</keyword>